<comment type="function">
    <text evidence="4">Peptide chain release factor 2 directs the termination of translation in response to the peptide chain termination codons UGA and UAA.</text>
</comment>
<feature type="domain" description="Prokaryotic-type class I peptide chain release factors" evidence="7">
    <location>
        <begin position="241"/>
        <end position="257"/>
    </location>
</feature>
<evidence type="ECO:0000256" key="2">
    <source>
        <dbReference type="ARBA" id="ARBA00022481"/>
    </source>
</evidence>
<dbReference type="Proteomes" id="UP000267654">
    <property type="component" value="Unassembled WGS sequence"/>
</dbReference>
<dbReference type="GO" id="GO:0005737">
    <property type="term" value="C:cytoplasm"/>
    <property type="evidence" value="ECO:0007669"/>
    <property type="project" value="UniProtKB-SubCell"/>
</dbReference>
<dbReference type="HAMAP" id="MF_00094">
    <property type="entry name" value="Rel_fac_2"/>
    <property type="match status" value="1"/>
</dbReference>
<evidence type="ECO:0000259" key="7">
    <source>
        <dbReference type="PROSITE" id="PS00745"/>
    </source>
</evidence>
<dbReference type="SUPFAM" id="SSF75620">
    <property type="entry name" value="Release factor"/>
    <property type="match status" value="1"/>
</dbReference>
<dbReference type="Gene3D" id="1.20.58.410">
    <property type="entry name" value="Release factor"/>
    <property type="match status" value="1"/>
</dbReference>
<evidence type="ECO:0000256" key="4">
    <source>
        <dbReference type="HAMAP-Rule" id="MF_00094"/>
    </source>
</evidence>
<dbReference type="PANTHER" id="PTHR43116">
    <property type="entry name" value="PEPTIDE CHAIN RELEASE FACTOR 2"/>
    <property type="match status" value="1"/>
</dbReference>
<keyword evidence="2 4" id="KW-0488">Methylation</keyword>
<feature type="modified residue" description="N5-methylglutamine" evidence="4">
    <location>
        <position position="248"/>
    </location>
</feature>
<comment type="similarity">
    <text evidence="1 4">Belongs to the prokaryotic/mitochondrial release factor family.</text>
</comment>
<evidence type="ECO:0000256" key="3">
    <source>
        <dbReference type="ARBA" id="ARBA00022917"/>
    </source>
</evidence>
<dbReference type="PROSITE" id="PS00745">
    <property type="entry name" value="RF_PROK_I"/>
    <property type="match status" value="1"/>
</dbReference>
<accession>A0A662D7H9</accession>
<evidence type="ECO:0000256" key="6">
    <source>
        <dbReference type="SAM" id="Coils"/>
    </source>
</evidence>
<dbReference type="AlphaFoldDB" id="A0A662D7H9"/>
<dbReference type="InterPro" id="IPR004374">
    <property type="entry name" value="PrfB"/>
</dbReference>
<evidence type="ECO:0000313" key="9">
    <source>
        <dbReference type="Proteomes" id="UP000267654"/>
    </source>
</evidence>
<dbReference type="Pfam" id="PF03462">
    <property type="entry name" value="PCRF"/>
    <property type="match status" value="1"/>
</dbReference>
<dbReference type="PANTHER" id="PTHR43116:SF3">
    <property type="entry name" value="CLASS I PEPTIDE CHAIN RELEASE FACTOR"/>
    <property type="match status" value="1"/>
</dbReference>
<keyword evidence="4" id="KW-0963">Cytoplasm</keyword>
<protein>
    <recommendedName>
        <fullName evidence="4 5">Peptide chain release factor 2</fullName>
        <shortName evidence="4">RF-2</shortName>
    </recommendedName>
</protein>
<gene>
    <name evidence="4 8" type="primary">prfB</name>
    <name evidence="8" type="ORF">DRI96_05675</name>
</gene>
<dbReference type="InterPro" id="IPR005139">
    <property type="entry name" value="PCRF"/>
</dbReference>
<keyword evidence="6" id="KW-0175">Coiled coil</keyword>
<comment type="caution">
    <text evidence="8">The sequence shown here is derived from an EMBL/GenBank/DDBJ whole genome shotgun (WGS) entry which is preliminary data.</text>
</comment>
<feature type="coiled-coil region" evidence="6">
    <location>
        <begin position="50"/>
        <end position="77"/>
    </location>
</feature>
<name>A0A662D7H9_UNCAE</name>
<reference evidence="8 9" key="1">
    <citation type="submission" date="2018-06" db="EMBL/GenBank/DDBJ databases">
        <title>Extensive metabolic versatility and redundancy in microbially diverse, dynamic hydrothermal sediments.</title>
        <authorList>
            <person name="Dombrowski N."/>
            <person name="Teske A."/>
            <person name="Baker B.J."/>
        </authorList>
    </citation>
    <scope>NUCLEOTIDE SEQUENCE [LARGE SCALE GENOMIC DNA]</scope>
    <source>
        <strain evidence="8">B19_G9</strain>
    </source>
</reference>
<evidence type="ECO:0000256" key="1">
    <source>
        <dbReference type="ARBA" id="ARBA00010835"/>
    </source>
</evidence>
<dbReference type="NCBIfam" id="TIGR00020">
    <property type="entry name" value="prfB"/>
    <property type="match status" value="1"/>
</dbReference>
<comment type="subcellular location">
    <subcellularLocation>
        <location evidence="4">Cytoplasm</location>
    </subcellularLocation>
</comment>
<dbReference type="InterPro" id="IPR045853">
    <property type="entry name" value="Pep_chain_release_fac_I_sf"/>
</dbReference>
<keyword evidence="3 4" id="KW-0648">Protein biosynthesis</keyword>
<sequence length="369" mass="42786">MSDELLVNGKKIKEKIEELGEFLEIKKIDKKIQDLEKKLSSPDFWQKDQQIKMLQELNSLRERKKEWEKTYSLYQEVLTLKELLDEEKDPELEKELRKKESILKEKLDTLSIQSLLQGKYDAANAILSIHPGAGGTDSCDWASILLRMYINWAEAKGYKTRLVDWVPGEEAGIKSATLLIEGKFAYGYLKEEVGIHRLVRISPFDASHRRHTSFAAVDVIPETEEEEIEIREEDLKIETFRASGPGGQHVNVTDSAVRITHIPTGIIVQCQDQRSQHKNKAMALRILKSRLYNFKEMEKRKEIKKRHEEKARIEWGNQVRSYVFHPYKLVKDHRTGLETSNVEAVLNGEIDQFISLSLKQQLKSASREE</sequence>
<dbReference type="InterPro" id="IPR000352">
    <property type="entry name" value="Pep_chain_release_fac_I"/>
</dbReference>
<dbReference type="FunFam" id="3.30.160.20:FF:000010">
    <property type="entry name" value="Peptide chain release factor 2"/>
    <property type="match status" value="1"/>
</dbReference>
<dbReference type="SMART" id="SM00937">
    <property type="entry name" value="PCRF"/>
    <property type="match status" value="1"/>
</dbReference>
<dbReference type="Pfam" id="PF00472">
    <property type="entry name" value="RF-1"/>
    <property type="match status" value="1"/>
</dbReference>
<dbReference type="EMBL" id="QMQB01000215">
    <property type="protein sequence ID" value="RLE11760.1"/>
    <property type="molecule type" value="Genomic_DNA"/>
</dbReference>
<proteinExistence type="inferred from homology"/>
<dbReference type="Gene3D" id="3.30.70.1660">
    <property type="match status" value="1"/>
</dbReference>
<dbReference type="GO" id="GO:0016149">
    <property type="term" value="F:translation release factor activity, codon specific"/>
    <property type="evidence" value="ECO:0007669"/>
    <property type="project" value="UniProtKB-UniRule"/>
</dbReference>
<evidence type="ECO:0000313" key="8">
    <source>
        <dbReference type="EMBL" id="RLE11760.1"/>
    </source>
</evidence>
<organism evidence="8 9">
    <name type="scientific">Aerophobetes bacterium</name>
    <dbReference type="NCBI Taxonomy" id="2030807"/>
    <lineage>
        <taxon>Bacteria</taxon>
        <taxon>Candidatus Aerophobota</taxon>
    </lineage>
</organism>
<comment type="PTM">
    <text evidence="4">Methylated by PrmC. Methylation increases the termination efficiency of RF2.</text>
</comment>
<dbReference type="Gene3D" id="3.30.160.20">
    <property type="match status" value="1"/>
</dbReference>
<evidence type="ECO:0000256" key="5">
    <source>
        <dbReference type="NCBIfam" id="TIGR00020"/>
    </source>
</evidence>